<feature type="compositionally biased region" description="Low complexity" evidence="8">
    <location>
        <begin position="239"/>
        <end position="249"/>
    </location>
</feature>
<feature type="non-terminal residue" evidence="9">
    <location>
        <position position="447"/>
    </location>
</feature>
<dbReference type="FunFam" id="1.10.472.10:FF:000025">
    <property type="entry name" value="Cyclin-dependent kinase 5 activator"/>
    <property type="match status" value="1"/>
</dbReference>
<keyword evidence="3" id="KW-1003">Cell membrane</keyword>
<dbReference type="GO" id="GO:0007420">
    <property type="term" value="P:brain development"/>
    <property type="evidence" value="ECO:0007669"/>
    <property type="project" value="TreeGrafter"/>
</dbReference>
<dbReference type="Gene3D" id="1.10.472.10">
    <property type="entry name" value="Cyclin-like"/>
    <property type="match status" value="1"/>
</dbReference>
<evidence type="ECO:0000256" key="5">
    <source>
        <dbReference type="ARBA" id="ARBA00023136"/>
    </source>
</evidence>
<dbReference type="GO" id="GO:0005737">
    <property type="term" value="C:cytoplasm"/>
    <property type="evidence" value="ECO:0007669"/>
    <property type="project" value="TreeGrafter"/>
</dbReference>
<name>A0A8T2MV37_9TELE</name>
<reference evidence="9" key="1">
    <citation type="thesis" date="2021" institute="BYU ScholarsArchive" country="Provo, UT, USA">
        <title>Applications of and Algorithms for Genome Assembly and Genomic Analyses with an Emphasis on Marine Teleosts.</title>
        <authorList>
            <person name="Pickett B.D."/>
        </authorList>
    </citation>
    <scope>NUCLEOTIDE SEQUENCE</scope>
    <source>
        <strain evidence="9">HI-2016</strain>
    </source>
</reference>
<dbReference type="GO" id="GO:0007411">
    <property type="term" value="P:axon guidance"/>
    <property type="evidence" value="ECO:0007669"/>
    <property type="project" value="TreeGrafter"/>
</dbReference>
<dbReference type="SUPFAM" id="SSF47954">
    <property type="entry name" value="Cyclin-like"/>
    <property type="match status" value="1"/>
</dbReference>
<dbReference type="GO" id="GO:0061575">
    <property type="term" value="F:cyclin-dependent protein serine/threonine kinase activator activity"/>
    <property type="evidence" value="ECO:0007669"/>
    <property type="project" value="InterPro"/>
</dbReference>
<dbReference type="InterPro" id="IPR004944">
    <property type="entry name" value="CDK5_activator"/>
</dbReference>
<dbReference type="Proteomes" id="UP000824540">
    <property type="component" value="Unassembled WGS sequence"/>
</dbReference>
<sequence>CIASFGRRRPSWGAFTLYRTKRDLQVQHELRQTSQLRLTDGDTSTGPWGPGDNDIGQRWIVPGAPCPSLRLTLELSAVIHELLYWSTQGTCYCISILEVTTTMSLQRSLLDARKEKTFLKAVGCWSYAEEMGTALSISPTSRKAAILDEKTDGGHTTNGKPEKSLKRNSVIISALTWKRLVAASAKKKSTKKVNPNPPPSQNNNQIERLNNENIKKSQQSNSDWKGSHRDPKQGPLAVPVPTVPNQNVQSSQAQNGSLNGKQIVTVKKQPSNRSLISPRRVIVQASTGELLRCLSEFMCRRCFKLKELSPNEIILWFRNVDRSLLIQGWQDQGFITPANLVFVYLLCREAVTDDIDTEYELQATFLTCLYLAYSYMGNEISYPLKPFLVETNKELFWERSLKIIDKMSAKMLQINSDPHFFTEVFQDLKNEAESRDTNSKWTNNLDR</sequence>
<comment type="subcellular location">
    <subcellularLocation>
        <location evidence="1">Cell membrane</location>
        <topology evidence="1">Lipid-anchor</topology>
    </subcellularLocation>
    <subcellularLocation>
        <location evidence="7">Endomembrane system</location>
        <topology evidence="7">Lipid-anchor</topology>
        <orientation evidence="7">Cytoplasmic side</orientation>
    </subcellularLocation>
</comment>
<evidence type="ECO:0000256" key="7">
    <source>
        <dbReference type="ARBA" id="ARBA00046278"/>
    </source>
</evidence>
<accession>A0A8T2MV37</accession>
<feature type="compositionally biased region" description="Polar residues" evidence="8">
    <location>
        <begin position="250"/>
        <end position="261"/>
    </location>
</feature>
<evidence type="ECO:0000313" key="9">
    <source>
        <dbReference type="EMBL" id="KAG9329272.1"/>
    </source>
</evidence>
<comment type="similarity">
    <text evidence="2">Belongs to the cyclin-dependent kinase 5 activator family.</text>
</comment>
<comment type="caution">
    <text evidence="9">The sequence shown here is derived from an EMBL/GenBank/DDBJ whole genome shotgun (WGS) entry which is preliminary data.</text>
</comment>
<proteinExistence type="inferred from homology"/>
<feature type="region of interest" description="Disordered" evidence="8">
    <location>
        <begin position="185"/>
        <end position="261"/>
    </location>
</feature>
<dbReference type="GO" id="GO:0012505">
    <property type="term" value="C:endomembrane system"/>
    <property type="evidence" value="ECO:0007669"/>
    <property type="project" value="UniProtKB-SubCell"/>
</dbReference>
<dbReference type="OrthoDB" id="7676799at2759"/>
<keyword evidence="10" id="KW-1185">Reference proteome</keyword>
<dbReference type="InterPro" id="IPR036915">
    <property type="entry name" value="Cyclin-like_sf"/>
</dbReference>
<dbReference type="PANTHER" id="PTHR23401">
    <property type="entry name" value="CYCLIN DEPENDANT KINASE-5 ACTIVATOR"/>
    <property type="match status" value="1"/>
</dbReference>
<keyword evidence="6" id="KW-0449">Lipoprotein</keyword>
<dbReference type="PANTHER" id="PTHR23401:SF3">
    <property type="entry name" value="CYCLIN-DEPENDENT KINASE 5 ACTIVATOR 2"/>
    <property type="match status" value="1"/>
</dbReference>
<evidence type="ECO:0000256" key="2">
    <source>
        <dbReference type="ARBA" id="ARBA00010175"/>
    </source>
</evidence>
<keyword evidence="4" id="KW-0597">Phosphoprotein</keyword>
<gene>
    <name evidence="9" type="ORF">JZ751_006290</name>
</gene>
<evidence type="ECO:0000256" key="8">
    <source>
        <dbReference type="SAM" id="MobiDB-lite"/>
    </source>
</evidence>
<dbReference type="GO" id="GO:0030426">
    <property type="term" value="C:growth cone"/>
    <property type="evidence" value="ECO:0007669"/>
    <property type="project" value="TreeGrafter"/>
</dbReference>
<evidence type="ECO:0000256" key="4">
    <source>
        <dbReference type="ARBA" id="ARBA00022553"/>
    </source>
</evidence>
<evidence type="ECO:0008006" key="11">
    <source>
        <dbReference type="Google" id="ProtNLM"/>
    </source>
</evidence>
<evidence type="ECO:0000256" key="6">
    <source>
        <dbReference type="ARBA" id="ARBA00023288"/>
    </source>
</evidence>
<dbReference type="GO" id="GO:0019901">
    <property type="term" value="F:protein kinase binding"/>
    <property type="evidence" value="ECO:0007669"/>
    <property type="project" value="TreeGrafter"/>
</dbReference>
<dbReference type="GO" id="GO:0016533">
    <property type="term" value="C:protein kinase 5 complex"/>
    <property type="evidence" value="ECO:0007669"/>
    <property type="project" value="InterPro"/>
</dbReference>
<evidence type="ECO:0000313" key="10">
    <source>
        <dbReference type="Proteomes" id="UP000824540"/>
    </source>
</evidence>
<keyword evidence="5" id="KW-0472">Membrane</keyword>
<dbReference type="GO" id="GO:0005886">
    <property type="term" value="C:plasma membrane"/>
    <property type="evidence" value="ECO:0007669"/>
    <property type="project" value="UniProtKB-SubCell"/>
</dbReference>
<protein>
    <recommendedName>
        <fullName evidence="11">Cyclin-dependent kinase 5 activator</fullName>
    </recommendedName>
</protein>
<dbReference type="EMBL" id="JAFBMS010001325">
    <property type="protein sequence ID" value="KAG9329272.1"/>
    <property type="molecule type" value="Genomic_DNA"/>
</dbReference>
<organism evidence="9 10">
    <name type="scientific">Albula glossodonta</name>
    <name type="common">roundjaw bonefish</name>
    <dbReference type="NCBI Taxonomy" id="121402"/>
    <lineage>
        <taxon>Eukaryota</taxon>
        <taxon>Metazoa</taxon>
        <taxon>Chordata</taxon>
        <taxon>Craniata</taxon>
        <taxon>Vertebrata</taxon>
        <taxon>Euteleostomi</taxon>
        <taxon>Actinopterygii</taxon>
        <taxon>Neopterygii</taxon>
        <taxon>Teleostei</taxon>
        <taxon>Albuliformes</taxon>
        <taxon>Albulidae</taxon>
        <taxon>Albula</taxon>
    </lineage>
</organism>
<evidence type="ECO:0000256" key="1">
    <source>
        <dbReference type="ARBA" id="ARBA00004193"/>
    </source>
</evidence>
<dbReference type="AlphaFoldDB" id="A0A8T2MV37"/>
<dbReference type="Pfam" id="PF03261">
    <property type="entry name" value="CDK5_activator"/>
    <property type="match status" value="1"/>
</dbReference>
<evidence type="ECO:0000256" key="3">
    <source>
        <dbReference type="ARBA" id="ARBA00022475"/>
    </source>
</evidence>